<feature type="transmembrane region" description="Helical" evidence="7">
    <location>
        <begin position="142"/>
        <end position="160"/>
    </location>
</feature>
<feature type="transmembrane region" description="Helical" evidence="7">
    <location>
        <begin position="169"/>
        <end position="190"/>
    </location>
</feature>
<feature type="transmembrane region" description="Helical" evidence="7">
    <location>
        <begin position="304"/>
        <end position="326"/>
    </location>
</feature>
<dbReference type="AlphaFoldDB" id="L7KMG6"/>
<keyword evidence="9" id="KW-1185">Reference proteome</keyword>
<dbReference type="Proteomes" id="UP000010988">
    <property type="component" value="Unassembled WGS sequence"/>
</dbReference>
<feature type="transmembrane region" description="Helical" evidence="7">
    <location>
        <begin position="102"/>
        <end position="130"/>
    </location>
</feature>
<feature type="transmembrane region" description="Helical" evidence="7">
    <location>
        <begin position="31"/>
        <end position="56"/>
    </location>
</feature>
<feature type="transmembrane region" description="Helical" evidence="7">
    <location>
        <begin position="247"/>
        <end position="269"/>
    </location>
</feature>
<evidence type="ECO:0000256" key="4">
    <source>
        <dbReference type="ARBA" id="ARBA00022989"/>
    </source>
</evidence>
<keyword evidence="5 7" id="KW-0472">Membrane</keyword>
<evidence type="ECO:0000256" key="6">
    <source>
        <dbReference type="SAM" id="MobiDB-lite"/>
    </source>
</evidence>
<dbReference type="STRING" id="1220583.GOACH_19_00490"/>
<accession>L7KMG6</accession>
<dbReference type="InterPro" id="IPR050367">
    <property type="entry name" value="APC_superfamily"/>
</dbReference>
<evidence type="ECO:0000256" key="1">
    <source>
        <dbReference type="ARBA" id="ARBA00004651"/>
    </source>
</evidence>
<feature type="transmembrane region" description="Helical" evidence="7">
    <location>
        <begin position="417"/>
        <end position="438"/>
    </location>
</feature>
<dbReference type="GO" id="GO:0005886">
    <property type="term" value="C:plasma membrane"/>
    <property type="evidence" value="ECO:0007669"/>
    <property type="project" value="UniProtKB-SubCell"/>
</dbReference>
<comment type="subcellular location">
    <subcellularLocation>
        <location evidence="1">Cell membrane</location>
        <topology evidence="1">Multi-pass membrane protein</topology>
    </subcellularLocation>
</comment>
<dbReference type="eggNOG" id="COG0531">
    <property type="taxonomic scope" value="Bacteria"/>
</dbReference>
<evidence type="ECO:0000256" key="3">
    <source>
        <dbReference type="ARBA" id="ARBA00022692"/>
    </source>
</evidence>
<feature type="transmembrane region" description="Helical" evidence="7">
    <location>
        <begin position="450"/>
        <end position="469"/>
    </location>
</feature>
<name>L7KMG6_9ACTN</name>
<dbReference type="PIRSF" id="PIRSF006060">
    <property type="entry name" value="AA_transporter"/>
    <property type="match status" value="1"/>
</dbReference>
<sequence>MTDTPAATAVGPSADDDGNPLHSGSMKVRHLVVFVIGAASPLTVLVGFAPLGLGAAGASFPLAYLVPGLIYLLFAVGYTAMSRHFRGSGAFYAYISEGFTRTVGAGAALLAYVGYLGGQIGFVLACGVFLSATVGSIAGLTPPIYVCALVVSVVVAIIAYRKVDFGARILLVLMALELGTLAVFCVAVLAHGGHEGISLAGITFGSVFSSGVAGAFLLTFTSFVGFEQTAVYSDECVEPAKTISRATYIAVAALTFIYTFCAWVIVQAIGISRIGDVLSGDPSALVFTLNSEFAGATMTEVMRLLIVTSFFAGCLALHNVCTRYLFAMGRTGVVPSVLGRVSPTTMTPSVAGVVQYLLVSGVLLAFAFTPTDAYTQVVVWTTSPTILTVLVLQVLTSVAVVRFFRRNDYGESRWNRVVAPTASAIVLAMVAVVLVANMGQLTGLGTAGNALIFVPLVVAAGVGLTRGFILTRTHRRRRSGDQ</sequence>
<dbReference type="EMBL" id="BANR01000019">
    <property type="protein sequence ID" value="GAC50045.1"/>
    <property type="molecule type" value="Genomic_DNA"/>
</dbReference>
<evidence type="ECO:0000256" key="5">
    <source>
        <dbReference type="ARBA" id="ARBA00023136"/>
    </source>
</evidence>
<evidence type="ECO:0000313" key="9">
    <source>
        <dbReference type="Proteomes" id="UP000010988"/>
    </source>
</evidence>
<dbReference type="PANTHER" id="PTHR42770:SF16">
    <property type="entry name" value="AMINO ACID PERMEASE"/>
    <property type="match status" value="1"/>
</dbReference>
<dbReference type="PANTHER" id="PTHR42770">
    <property type="entry name" value="AMINO ACID TRANSPORTER-RELATED"/>
    <property type="match status" value="1"/>
</dbReference>
<dbReference type="Gene3D" id="1.20.1740.10">
    <property type="entry name" value="Amino acid/polyamine transporter I"/>
    <property type="match status" value="1"/>
</dbReference>
<keyword evidence="3 7" id="KW-0812">Transmembrane</keyword>
<evidence type="ECO:0000313" key="8">
    <source>
        <dbReference type="EMBL" id="GAC50045.1"/>
    </source>
</evidence>
<keyword evidence="2" id="KW-1003">Cell membrane</keyword>
<evidence type="ECO:0000256" key="2">
    <source>
        <dbReference type="ARBA" id="ARBA00022475"/>
    </source>
</evidence>
<feature type="transmembrane region" description="Helical" evidence="7">
    <location>
        <begin position="347"/>
        <end position="366"/>
    </location>
</feature>
<evidence type="ECO:0000256" key="7">
    <source>
        <dbReference type="SAM" id="Phobius"/>
    </source>
</evidence>
<feature type="transmembrane region" description="Helical" evidence="7">
    <location>
        <begin position="202"/>
        <end position="226"/>
    </location>
</feature>
<organism evidence="8 9">
    <name type="scientific">Gordonia aichiensis NBRC 108223</name>
    <dbReference type="NCBI Taxonomy" id="1220583"/>
    <lineage>
        <taxon>Bacteria</taxon>
        <taxon>Bacillati</taxon>
        <taxon>Actinomycetota</taxon>
        <taxon>Actinomycetes</taxon>
        <taxon>Mycobacteriales</taxon>
        <taxon>Gordoniaceae</taxon>
        <taxon>Gordonia</taxon>
    </lineage>
</organism>
<dbReference type="OrthoDB" id="137613at2"/>
<dbReference type="GO" id="GO:0022857">
    <property type="term" value="F:transmembrane transporter activity"/>
    <property type="evidence" value="ECO:0007669"/>
    <property type="project" value="InterPro"/>
</dbReference>
<reference evidence="8 9" key="1">
    <citation type="submission" date="2012-12" db="EMBL/GenBank/DDBJ databases">
        <title>Whole genome shotgun sequence of Gordonia aichiensis NBRC 108223.</title>
        <authorList>
            <person name="Isaki-Nakamura S."/>
            <person name="Hosoyama A."/>
            <person name="Tsuchikane K."/>
            <person name="Ando Y."/>
            <person name="Baba S."/>
            <person name="Ohji S."/>
            <person name="Hamada M."/>
            <person name="Tamura T."/>
            <person name="Yamazoe A."/>
            <person name="Yamazaki S."/>
            <person name="Fujita N."/>
        </authorList>
    </citation>
    <scope>NUCLEOTIDE SEQUENCE [LARGE SCALE GENOMIC DNA]</scope>
    <source>
        <strain evidence="8 9">NBRC 108223</strain>
    </source>
</reference>
<dbReference type="Pfam" id="PF13520">
    <property type="entry name" value="AA_permease_2"/>
    <property type="match status" value="1"/>
</dbReference>
<dbReference type="InterPro" id="IPR002293">
    <property type="entry name" value="AA/rel_permease1"/>
</dbReference>
<feature type="transmembrane region" description="Helical" evidence="7">
    <location>
        <begin position="386"/>
        <end position="405"/>
    </location>
</feature>
<feature type="transmembrane region" description="Helical" evidence="7">
    <location>
        <begin position="62"/>
        <end position="81"/>
    </location>
</feature>
<gene>
    <name evidence="8" type="ORF">GOACH_19_00490</name>
</gene>
<protein>
    <submittedName>
        <fullName evidence="8">Putative amino acid transporter</fullName>
    </submittedName>
</protein>
<comment type="caution">
    <text evidence="8">The sequence shown here is derived from an EMBL/GenBank/DDBJ whole genome shotgun (WGS) entry which is preliminary data.</text>
</comment>
<feature type="region of interest" description="Disordered" evidence="6">
    <location>
        <begin position="1"/>
        <end position="20"/>
    </location>
</feature>
<keyword evidence="4 7" id="KW-1133">Transmembrane helix</keyword>
<proteinExistence type="predicted"/>